<dbReference type="InterPro" id="IPR012336">
    <property type="entry name" value="Thioredoxin-like_fold"/>
</dbReference>
<dbReference type="Gene3D" id="3.40.30.10">
    <property type="entry name" value="Glutaredoxin"/>
    <property type="match status" value="1"/>
</dbReference>
<reference evidence="7 8" key="1">
    <citation type="submission" date="2016-04" db="EMBL/GenBank/DDBJ databases">
        <title>Complete Genome Sequence of Halotalea alkalilenta IHB B 13600.</title>
        <authorList>
            <person name="Swarnkar M.K."/>
            <person name="Sharma A."/>
            <person name="Kaushal K."/>
            <person name="Soni R."/>
            <person name="Rana S."/>
            <person name="Singh A.K."/>
            <person name="Gulati A."/>
        </authorList>
    </citation>
    <scope>NUCLEOTIDE SEQUENCE [LARGE SCALE GENOMIC DNA]</scope>
    <source>
        <strain evidence="7 8">IHB B 13600</strain>
    </source>
</reference>
<evidence type="ECO:0000256" key="3">
    <source>
        <dbReference type="ARBA" id="ARBA00023002"/>
    </source>
</evidence>
<comment type="similarity">
    <text evidence="1">Belongs to the thioredoxin family. DsbA subfamily.</text>
</comment>
<dbReference type="InterPro" id="IPR013766">
    <property type="entry name" value="Thioredoxin_domain"/>
</dbReference>
<dbReference type="PROSITE" id="PS51352">
    <property type="entry name" value="THIOREDOXIN_2"/>
    <property type="match status" value="1"/>
</dbReference>
<dbReference type="PANTHER" id="PTHR13887:SF14">
    <property type="entry name" value="DISULFIDE BOND FORMATION PROTEIN D"/>
    <property type="match status" value="1"/>
</dbReference>
<gene>
    <name evidence="7" type="ORF">A5892_04550</name>
</gene>
<dbReference type="InterPro" id="IPR036249">
    <property type="entry name" value="Thioredoxin-like_sf"/>
</dbReference>
<dbReference type="RefSeq" id="WP_064121793.1">
    <property type="nucleotide sequence ID" value="NZ_CP015243.1"/>
</dbReference>
<dbReference type="GO" id="GO:0016491">
    <property type="term" value="F:oxidoreductase activity"/>
    <property type="evidence" value="ECO:0007669"/>
    <property type="project" value="UniProtKB-KW"/>
</dbReference>
<keyword evidence="5" id="KW-0676">Redox-active center</keyword>
<keyword evidence="8" id="KW-1185">Reference proteome</keyword>
<evidence type="ECO:0000313" key="7">
    <source>
        <dbReference type="EMBL" id="ANF56826.1"/>
    </source>
</evidence>
<organism evidence="7 8">
    <name type="scientific">Halotalea alkalilenta</name>
    <dbReference type="NCBI Taxonomy" id="376489"/>
    <lineage>
        <taxon>Bacteria</taxon>
        <taxon>Pseudomonadati</taxon>
        <taxon>Pseudomonadota</taxon>
        <taxon>Gammaproteobacteria</taxon>
        <taxon>Oceanospirillales</taxon>
        <taxon>Halomonadaceae</taxon>
        <taxon>Halotalea</taxon>
    </lineage>
</organism>
<sequence length="216" mass="23797">MTRRTKIVIATAFIALVAFAVAAIVYDRISRQQAADQAAAQLDVMVRDHSPAIGSADAAVTIVEFFDPACEACRAFYPYVKQILAAYPREARLVIRYTPFHREASIVGVQVMEAARDQGRFEPVLEALLETQPVWASHEAPATERAWEFAEAAGLDLQRARTYIASGAVDKLLEQDVADLQAVGVRGTPTFFVNGKPLAELNPRSLYEMVKSEAER</sequence>
<evidence type="ECO:0000256" key="1">
    <source>
        <dbReference type="ARBA" id="ARBA00005791"/>
    </source>
</evidence>
<dbReference type="AlphaFoldDB" id="A0A172YCI1"/>
<dbReference type="SUPFAM" id="SSF52833">
    <property type="entry name" value="Thioredoxin-like"/>
    <property type="match status" value="1"/>
</dbReference>
<accession>A0A172YCI1</accession>
<proteinExistence type="inferred from homology"/>
<dbReference type="KEGG" id="haa:A5892_04550"/>
<evidence type="ECO:0000256" key="5">
    <source>
        <dbReference type="ARBA" id="ARBA00023284"/>
    </source>
</evidence>
<dbReference type="STRING" id="376489.A5892_04550"/>
<dbReference type="Pfam" id="PF13462">
    <property type="entry name" value="Thioredoxin_4"/>
    <property type="match status" value="1"/>
</dbReference>
<feature type="domain" description="Thioredoxin" evidence="6">
    <location>
        <begin position="28"/>
        <end position="215"/>
    </location>
</feature>
<dbReference type="Proteomes" id="UP000077875">
    <property type="component" value="Chromosome"/>
</dbReference>
<name>A0A172YCI1_9GAMM</name>
<evidence type="ECO:0000313" key="8">
    <source>
        <dbReference type="Proteomes" id="UP000077875"/>
    </source>
</evidence>
<evidence type="ECO:0000259" key="6">
    <source>
        <dbReference type="PROSITE" id="PS51352"/>
    </source>
</evidence>
<evidence type="ECO:0000256" key="4">
    <source>
        <dbReference type="ARBA" id="ARBA00023157"/>
    </source>
</evidence>
<evidence type="ECO:0000256" key="2">
    <source>
        <dbReference type="ARBA" id="ARBA00022729"/>
    </source>
</evidence>
<keyword evidence="4" id="KW-1015">Disulfide bond</keyword>
<dbReference type="PANTHER" id="PTHR13887">
    <property type="entry name" value="GLUTATHIONE S-TRANSFERASE KAPPA"/>
    <property type="match status" value="1"/>
</dbReference>
<keyword evidence="2" id="KW-0732">Signal</keyword>
<keyword evidence="3" id="KW-0560">Oxidoreductase</keyword>
<protein>
    <submittedName>
        <fullName evidence="7">Disulfide bond formation protein DsbA</fullName>
    </submittedName>
</protein>
<dbReference type="EMBL" id="CP015243">
    <property type="protein sequence ID" value="ANF56826.1"/>
    <property type="molecule type" value="Genomic_DNA"/>
</dbReference>